<evidence type="ECO:0000256" key="1">
    <source>
        <dbReference type="ARBA" id="ARBA00004429"/>
    </source>
</evidence>
<dbReference type="FunFam" id="1.20.1640.10:FF:000001">
    <property type="entry name" value="Efflux pump membrane transporter"/>
    <property type="match status" value="1"/>
</dbReference>
<dbReference type="InterPro" id="IPR001036">
    <property type="entry name" value="Acrflvin-R"/>
</dbReference>
<dbReference type="Gene3D" id="3.30.70.1440">
    <property type="entry name" value="Multidrug efflux transporter AcrB pore domain"/>
    <property type="match status" value="1"/>
</dbReference>
<evidence type="ECO:0000256" key="2">
    <source>
        <dbReference type="ARBA" id="ARBA00022448"/>
    </source>
</evidence>
<organism evidence="9 10">
    <name type="scientific">Halomonas binhaiensis</name>
    <dbReference type="NCBI Taxonomy" id="2562282"/>
    <lineage>
        <taxon>Bacteria</taxon>
        <taxon>Pseudomonadati</taxon>
        <taxon>Pseudomonadota</taxon>
        <taxon>Gammaproteobacteria</taxon>
        <taxon>Oceanospirillales</taxon>
        <taxon>Halomonadaceae</taxon>
        <taxon>Halomonas</taxon>
    </lineage>
</organism>
<dbReference type="PANTHER" id="PTHR32063:SF14">
    <property type="entry name" value="BLL4319 PROTEIN"/>
    <property type="match status" value="1"/>
</dbReference>
<evidence type="ECO:0000313" key="10">
    <source>
        <dbReference type="Proteomes" id="UP000324285"/>
    </source>
</evidence>
<dbReference type="PANTHER" id="PTHR32063">
    <property type="match status" value="1"/>
</dbReference>
<dbReference type="GO" id="GO:0005886">
    <property type="term" value="C:plasma membrane"/>
    <property type="evidence" value="ECO:0007669"/>
    <property type="project" value="UniProtKB-SubCell"/>
</dbReference>
<evidence type="ECO:0000313" key="9">
    <source>
        <dbReference type="EMBL" id="QEM81240.1"/>
    </source>
</evidence>
<dbReference type="Proteomes" id="UP000324285">
    <property type="component" value="Chromosome"/>
</dbReference>
<feature type="transmembrane region" description="Helical" evidence="8">
    <location>
        <begin position="525"/>
        <end position="544"/>
    </location>
</feature>
<reference evidence="9" key="1">
    <citation type="submission" date="2021-02" db="EMBL/GenBank/DDBJ databases">
        <title>Strain Y2R2, a novel species of the genus Halomonas.</title>
        <authorList>
            <person name="Huang H."/>
        </authorList>
    </citation>
    <scope>NUCLEOTIDE SEQUENCE</scope>
    <source>
        <strain evidence="9">Y2R2</strain>
    </source>
</reference>
<evidence type="ECO:0000256" key="4">
    <source>
        <dbReference type="ARBA" id="ARBA00022519"/>
    </source>
</evidence>
<dbReference type="AlphaFoldDB" id="A0A5C1NEE9"/>
<feature type="transmembrane region" description="Helical" evidence="8">
    <location>
        <begin position="915"/>
        <end position="940"/>
    </location>
</feature>
<evidence type="ECO:0000256" key="8">
    <source>
        <dbReference type="SAM" id="Phobius"/>
    </source>
</evidence>
<keyword evidence="10" id="KW-1185">Reference proteome</keyword>
<feature type="transmembrane region" description="Helical" evidence="8">
    <location>
        <begin position="432"/>
        <end position="452"/>
    </location>
</feature>
<name>A0A5C1NEE9_9GAMM</name>
<dbReference type="Pfam" id="PF00873">
    <property type="entry name" value="ACR_tran"/>
    <property type="match status" value="1"/>
</dbReference>
<dbReference type="Gene3D" id="3.30.70.1320">
    <property type="entry name" value="Multidrug efflux transporter AcrB pore domain like"/>
    <property type="match status" value="1"/>
</dbReference>
<dbReference type="InterPro" id="IPR027463">
    <property type="entry name" value="AcrB_DN_DC_subdom"/>
</dbReference>
<dbReference type="Gene3D" id="1.20.1640.10">
    <property type="entry name" value="Multidrug efflux transporter AcrB transmembrane domain"/>
    <property type="match status" value="2"/>
</dbReference>
<sequence>MRLSDVSVQRPVLAMVIAALIVAFGLLALTRLPLQEYPTIDPPVVSIRTSYPGASADIVETRITQVLEDRIAGIAGIEVISSTSEDGSSSINIEFSLSTDIDAAANDVRDRISGAADNLPDEADPPEVRKEDTSSETVMWLMLAGEGYTTAELTDYAERYLVDSFSVQEGVSSVRIGGSREYAMRVWLDSDALAARGLTVGDVEDVLRAENVELPGGAVESVDRQFVVRLPRSFSTPEDFRELVLNRGDNDYLVRLADVAHVELGTVEERSLFRGNGKSVVGLGIIKQSNANVMALSKAVRDEMERLSPQLAEGMTLTLSHDSSTFVAKSIQEVVSTLIIAIGLVVVSIFIFLGNIRTTLIPAITVPITLVGTFAGLAALGFSINLLTLLALVLAIGLVVDDAIIMLENIHRRMQLYGETPLVAAFRGARQLAFAVLATSLVLIAVFVPLSFVQGDVGKLFTEFALTLSTAVAISTLLALTLTPMMASRILSPSMHEGRIAHWVDSGLKHAQGVYQGLLKKVLKLRWLVVAAFVAMLGGIAWLYPQLPAEYTPREDRGTFFVIVNGPPGATFSWMEDYMDEIEARIMPLTKPGEGEGKAEIERVLVISPMGRGNVESFNSGFAIVGLSDWSERRSAWPIMNEVRESLGQLPGIRAFPVMAQGFGGGSEQGLQFVLGGGSYEQLVIWRDALMDYIRQTNPKLINLESDYEESQPQLSVNIDYTRAADLGVTVTEIGRTLETLLGGRTVTQFTDDGEEYDVILEAERGSNPTPAALDSLRVRSARTGELVPLSSLVDIESYAGPSTLNRYNRLRAITLQADLADGYSMGEALDYLDQAVEDVLPTGVQTDVKGAARDYRESTGATTFLLILGAIVVFLVLAAQFESFVHPLVIMLTVPLAIGGALLGLWATGQTLNIYSQVGLVMLVGLAAKNGILIVEFANQLRDEGVAFRDALIRSALTRLRPIVMTSVTTIAGSIPLILSSGAGAETRMVIGTVIFTGVAAATFFTLFVVPVAYDLLARHTGSPGDVARKLEKEMENSPDAH</sequence>
<keyword evidence="6 8" id="KW-1133">Transmembrane helix</keyword>
<dbReference type="EMBL" id="CP038437">
    <property type="protein sequence ID" value="QEM81240.1"/>
    <property type="molecule type" value="Genomic_DNA"/>
</dbReference>
<dbReference type="Gene3D" id="3.30.70.1430">
    <property type="entry name" value="Multidrug efflux transporter AcrB pore domain"/>
    <property type="match status" value="2"/>
</dbReference>
<protein>
    <submittedName>
        <fullName evidence="9">Efflux RND transporter permease subunit</fullName>
    </submittedName>
</protein>
<feature type="transmembrane region" description="Helical" evidence="8">
    <location>
        <begin position="12"/>
        <end position="34"/>
    </location>
</feature>
<feature type="transmembrane region" description="Helical" evidence="8">
    <location>
        <begin position="992"/>
        <end position="1015"/>
    </location>
</feature>
<keyword evidence="5 8" id="KW-0812">Transmembrane</keyword>
<keyword evidence="7 8" id="KW-0472">Membrane</keyword>
<feature type="transmembrane region" description="Helical" evidence="8">
    <location>
        <begin position="961"/>
        <end position="980"/>
    </location>
</feature>
<dbReference type="Gene3D" id="3.30.2090.10">
    <property type="entry name" value="Multidrug efflux transporter AcrB TolC docking domain, DN and DC subdomains"/>
    <property type="match status" value="2"/>
</dbReference>
<evidence type="ECO:0000256" key="3">
    <source>
        <dbReference type="ARBA" id="ARBA00022475"/>
    </source>
</evidence>
<evidence type="ECO:0000256" key="7">
    <source>
        <dbReference type="ARBA" id="ARBA00023136"/>
    </source>
</evidence>
<feature type="transmembrane region" description="Helical" evidence="8">
    <location>
        <begin position="386"/>
        <end position="407"/>
    </location>
</feature>
<accession>A0A5C1NEE9</accession>
<evidence type="ECO:0000256" key="6">
    <source>
        <dbReference type="ARBA" id="ARBA00022989"/>
    </source>
</evidence>
<keyword evidence="4" id="KW-0997">Cell inner membrane</keyword>
<dbReference type="PRINTS" id="PR00702">
    <property type="entry name" value="ACRIFLAVINRP"/>
</dbReference>
<keyword evidence="2" id="KW-0813">Transport</keyword>
<feature type="transmembrane region" description="Helical" evidence="8">
    <location>
        <begin position="464"/>
        <end position="487"/>
    </location>
</feature>
<feature type="transmembrane region" description="Helical" evidence="8">
    <location>
        <begin position="862"/>
        <end position="882"/>
    </location>
</feature>
<dbReference type="GO" id="GO:0042910">
    <property type="term" value="F:xenobiotic transmembrane transporter activity"/>
    <property type="evidence" value="ECO:0007669"/>
    <property type="project" value="TreeGrafter"/>
</dbReference>
<evidence type="ECO:0000256" key="5">
    <source>
        <dbReference type="ARBA" id="ARBA00022692"/>
    </source>
</evidence>
<feature type="transmembrane region" description="Helical" evidence="8">
    <location>
        <begin position="360"/>
        <end position="380"/>
    </location>
</feature>
<keyword evidence="3" id="KW-1003">Cell membrane</keyword>
<dbReference type="OrthoDB" id="9757904at2"/>
<proteinExistence type="predicted"/>
<comment type="subcellular location">
    <subcellularLocation>
        <location evidence="1">Cell inner membrane</location>
        <topology evidence="1">Multi-pass membrane protein</topology>
    </subcellularLocation>
</comment>
<dbReference type="SUPFAM" id="SSF82714">
    <property type="entry name" value="Multidrug efflux transporter AcrB TolC docking domain, DN and DC subdomains"/>
    <property type="match status" value="2"/>
</dbReference>
<dbReference type="KEGG" id="hbh:E4T21_06600"/>
<dbReference type="RefSeq" id="WP_149284254.1">
    <property type="nucleotide sequence ID" value="NZ_CP038437.2"/>
</dbReference>
<dbReference type="SUPFAM" id="SSF82866">
    <property type="entry name" value="Multidrug efflux transporter AcrB transmembrane domain"/>
    <property type="match status" value="2"/>
</dbReference>
<gene>
    <name evidence="9" type="ORF">E4T21_06600</name>
</gene>
<feature type="transmembrane region" description="Helical" evidence="8">
    <location>
        <begin position="889"/>
        <end position="909"/>
    </location>
</feature>
<dbReference type="SUPFAM" id="SSF82693">
    <property type="entry name" value="Multidrug efflux transporter AcrB pore domain, PN1, PN2, PC1 and PC2 subdomains"/>
    <property type="match status" value="3"/>
</dbReference>
<feature type="transmembrane region" description="Helical" evidence="8">
    <location>
        <begin position="334"/>
        <end position="353"/>
    </location>
</feature>